<organism evidence="2 3">
    <name type="scientific">Polyplax serrata</name>
    <name type="common">Common mouse louse</name>
    <dbReference type="NCBI Taxonomy" id="468196"/>
    <lineage>
        <taxon>Eukaryota</taxon>
        <taxon>Metazoa</taxon>
        <taxon>Ecdysozoa</taxon>
        <taxon>Arthropoda</taxon>
        <taxon>Hexapoda</taxon>
        <taxon>Insecta</taxon>
        <taxon>Pterygota</taxon>
        <taxon>Neoptera</taxon>
        <taxon>Paraneoptera</taxon>
        <taxon>Psocodea</taxon>
        <taxon>Troctomorpha</taxon>
        <taxon>Phthiraptera</taxon>
        <taxon>Anoplura</taxon>
        <taxon>Polyplacidae</taxon>
        <taxon>Polyplax</taxon>
    </lineage>
</organism>
<keyword evidence="1" id="KW-0732">Signal</keyword>
<dbReference type="InterPro" id="IPR029044">
    <property type="entry name" value="Nucleotide-diphossugar_trans"/>
</dbReference>
<accession>A0AAN8SBI6</accession>
<proteinExistence type="predicted"/>
<dbReference type="AlphaFoldDB" id="A0AAN8SBI6"/>
<dbReference type="Gene3D" id="3.90.550.10">
    <property type="entry name" value="Spore Coat Polysaccharide Biosynthesis Protein SpsA, Chain A"/>
    <property type="match status" value="1"/>
</dbReference>
<dbReference type="PANTHER" id="PTHR21485:SF3">
    <property type="entry name" value="N-ACYLNEURAMINATE CYTIDYLYLTRANSFERASE"/>
    <property type="match status" value="1"/>
</dbReference>
<dbReference type="Proteomes" id="UP001372834">
    <property type="component" value="Unassembled WGS sequence"/>
</dbReference>
<name>A0AAN8SBI6_POLSC</name>
<dbReference type="InterPro" id="IPR050793">
    <property type="entry name" value="CMP-NeuNAc_synthase"/>
</dbReference>
<dbReference type="InterPro" id="IPR003329">
    <property type="entry name" value="Cytidylyl_trans"/>
</dbReference>
<dbReference type="SUPFAM" id="SSF53448">
    <property type="entry name" value="Nucleotide-diphospho-sugar transferases"/>
    <property type="match status" value="1"/>
</dbReference>
<dbReference type="PANTHER" id="PTHR21485">
    <property type="entry name" value="HAD SUPERFAMILY MEMBERS CMAS AND KDSC"/>
    <property type="match status" value="1"/>
</dbReference>
<feature type="chain" id="PRO_5042849245" description="N-acylneuraminate cytidylyltransferase" evidence="1">
    <location>
        <begin position="25"/>
        <end position="263"/>
    </location>
</feature>
<reference evidence="2 3" key="1">
    <citation type="submission" date="2023-10" db="EMBL/GenBank/DDBJ databases">
        <title>Genomes of two closely related lineages of the louse Polyplax serrata with different host specificities.</title>
        <authorList>
            <person name="Martinu J."/>
            <person name="Tarabai H."/>
            <person name="Stefka J."/>
            <person name="Hypsa V."/>
        </authorList>
    </citation>
    <scope>NUCLEOTIDE SEQUENCE [LARGE SCALE GENOMIC DNA]</scope>
    <source>
        <strain evidence="2">HR10_N</strain>
    </source>
</reference>
<dbReference type="EMBL" id="JAWJWE010000002">
    <property type="protein sequence ID" value="KAK6642839.1"/>
    <property type="molecule type" value="Genomic_DNA"/>
</dbReference>
<protein>
    <recommendedName>
        <fullName evidence="4">N-acylneuraminate cytidylyltransferase</fullName>
    </recommendedName>
</protein>
<feature type="signal peptide" evidence="1">
    <location>
        <begin position="1"/>
        <end position="24"/>
    </location>
</feature>
<dbReference type="GO" id="GO:0008781">
    <property type="term" value="F:N-acylneuraminate cytidylyltransferase activity"/>
    <property type="evidence" value="ECO:0007669"/>
    <property type="project" value="TreeGrafter"/>
</dbReference>
<dbReference type="Pfam" id="PF02348">
    <property type="entry name" value="CTP_transf_3"/>
    <property type="match status" value="1"/>
</dbReference>
<sequence length="263" mass="29484">MKLTHLLVINAVSALLALQKSSQSENSCKVIERKCGGEVTALVLARAGSKGIKDKNLALLGKESLLKRTLRTIHECGKFDSVWVSTDGHNIAEVATAHGAKVHWRDPATATDDASSLAAVEDFLKSHEETRIVALIQCTSPFIKSNFLCQSIDRMLKDDIDCIFSVTRSHQLRWIENEDGLVSPINFKPEKRPRRQDWSGELVENGMFYFAKSELILRDNVFQNNRCSVFEIPKELSLEIDTKFDLTLAEMMLSLSNGSELFK</sequence>
<gene>
    <name evidence="2" type="ORF">RUM43_004341</name>
</gene>
<dbReference type="CDD" id="cd02513">
    <property type="entry name" value="CMP-NeuAc_Synthase"/>
    <property type="match status" value="1"/>
</dbReference>
<evidence type="ECO:0000256" key="1">
    <source>
        <dbReference type="SAM" id="SignalP"/>
    </source>
</evidence>
<evidence type="ECO:0000313" key="2">
    <source>
        <dbReference type="EMBL" id="KAK6642839.1"/>
    </source>
</evidence>
<evidence type="ECO:0008006" key="4">
    <source>
        <dbReference type="Google" id="ProtNLM"/>
    </source>
</evidence>
<comment type="caution">
    <text evidence="2">The sequence shown here is derived from an EMBL/GenBank/DDBJ whole genome shotgun (WGS) entry which is preliminary data.</text>
</comment>
<evidence type="ECO:0000313" key="3">
    <source>
        <dbReference type="Proteomes" id="UP001372834"/>
    </source>
</evidence>